<dbReference type="Pfam" id="PF01292">
    <property type="entry name" value="Ni_hydr_CYTB"/>
    <property type="match status" value="1"/>
</dbReference>
<dbReference type="AlphaFoldDB" id="A0A9X2FWM0"/>
<dbReference type="Proteomes" id="UP001139474">
    <property type="component" value="Unassembled WGS sequence"/>
</dbReference>
<accession>A0A9X2FWM0</accession>
<evidence type="ECO:0000313" key="9">
    <source>
        <dbReference type="Proteomes" id="UP001139474"/>
    </source>
</evidence>
<proteinExistence type="predicted"/>
<feature type="transmembrane region" description="Helical" evidence="6">
    <location>
        <begin position="151"/>
        <end position="170"/>
    </location>
</feature>
<dbReference type="PANTHER" id="PTHR30485">
    <property type="entry name" value="NI/FE-HYDROGENASE 1 B-TYPE CYTOCHROME SUBUNIT"/>
    <property type="match status" value="1"/>
</dbReference>
<dbReference type="GO" id="GO:0020037">
    <property type="term" value="F:heme binding"/>
    <property type="evidence" value="ECO:0007669"/>
    <property type="project" value="TreeGrafter"/>
</dbReference>
<gene>
    <name evidence="8" type="ORF">NJR55_12715</name>
</gene>
<dbReference type="GO" id="GO:0009055">
    <property type="term" value="F:electron transfer activity"/>
    <property type="evidence" value="ECO:0007669"/>
    <property type="project" value="InterPro"/>
</dbReference>
<dbReference type="SUPFAM" id="SSF81342">
    <property type="entry name" value="Transmembrane di-heme cytochromes"/>
    <property type="match status" value="1"/>
</dbReference>
<feature type="transmembrane region" description="Helical" evidence="6">
    <location>
        <begin position="99"/>
        <end position="120"/>
    </location>
</feature>
<dbReference type="GO" id="GO:0022904">
    <property type="term" value="P:respiratory electron transport chain"/>
    <property type="evidence" value="ECO:0007669"/>
    <property type="project" value="InterPro"/>
</dbReference>
<feature type="transmembrane region" description="Helical" evidence="6">
    <location>
        <begin position="14"/>
        <end position="32"/>
    </location>
</feature>
<feature type="domain" description="Cytochrome b561 bacterial/Ni-hydrogenase" evidence="7">
    <location>
        <begin position="10"/>
        <end position="182"/>
    </location>
</feature>
<dbReference type="InterPro" id="IPR016174">
    <property type="entry name" value="Di-haem_cyt_TM"/>
</dbReference>
<keyword evidence="2" id="KW-1003">Cell membrane</keyword>
<reference evidence="8" key="1">
    <citation type="submission" date="2022-06" db="EMBL/GenBank/DDBJ databases">
        <title>Idiomarina rhizosphaerae M1R2S28.</title>
        <authorList>
            <person name="Sun J.-Q."/>
            <person name="Li L.-F."/>
        </authorList>
    </citation>
    <scope>NUCLEOTIDE SEQUENCE</scope>
    <source>
        <strain evidence="8">M1R2S28</strain>
    </source>
</reference>
<feature type="transmembrane region" description="Helical" evidence="6">
    <location>
        <begin position="44"/>
        <end position="61"/>
    </location>
</feature>
<keyword evidence="4 6" id="KW-1133">Transmembrane helix</keyword>
<dbReference type="GO" id="GO:0005886">
    <property type="term" value="C:plasma membrane"/>
    <property type="evidence" value="ECO:0007669"/>
    <property type="project" value="UniProtKB-SubCell"/>
</dbReference>
<comment type="caution">
    <text evidence="8">The sequence shown here is derived from an EMBL/GenBank/DDBJ whole genome shotgun (WGS) entry which is preliminary data.</text>
</comment>
<evidence type="ECO:0000256" key="2">
    <source>
        <dbReference type="ARBA" id="ARBA00022475"/>
    </source>
</evidence>
<dbReference type="InterPro" id="IPR051542">
    <property type="entry name" value="Hydrogenase_cytochrome"/>
</dbReference>
<organism evidence="8 9">
    <name type="scientific">Idiomarina rhizosphaerae</name>
    <dbReference type="NCBI Taxonomy" id="2961572"/>
    <lineage>
        <taxon>Bacteria</taxon>
        <taxon>Pseudomonadati</taxon>
        <taxon>Pseudomonadota</taxon>
        <taxon>Gammaproteobacteria</taxon>
        <taxon>Alteromonadales</taxon>
        <taxon>Idiomarinaceae</taxon>
        <taxon>Idiomarina</taxon>
    </lineage>
</organism>
<evidence type="ECO:0000256" key="1">
    <source>
        <dbReference type="ARBA" id="ARBA00004651"/>
    </source>
</evidence>
<evidence type="ECO:0000256" key="3">
    <source>
        <dbReference type="ARBA" id="ARBA00022692"/>
    </source>
</evidence>
<evidence type="ECO:0000256" key="5">
    <source>
        <dbReference type="ARBA" id="ARBA00023136"/>
    </source>
</evidence>
<dbReference type="PANTHER" id="PTHR30485:SF2">
    <property type="entry name" value="BLL0597 PROTEIN"/>
    <property type="match status" value="1"/>
</dbReference>
<dbReference type="RefSeq" id="WP_253620290.1">
    <property type="nucleotide sequence ID" value="NZ_JAMZDE010000008.1"/>
</dbReference>
<evidence type="ECO:0000256" key="6">
    <source>
        <dbReference type="SAM" id="Phobius"/>
    </source>
</evidence>
<evidence type="ECO:0000256" key="4">
    <source>
        <dbReference type="ARBA" id="ARBA00022989"/>
    </source>
</evidence>
<protein>
    <submittedName>
        <fullName evidence="8">Cytochrome b/b6 domain-containing protein</fullName>
    </submittedName>
</protein>
<dbReference type="Gene3D" id="1.20.950.20">
    <property type="entry name" value="Transmembrane di-heme cytochromes, Chain C"/>
    <property type="match status" value="1"/>
</dbReference>
<keyword evidence="5 6" id="KW-0472">Membrane</keyword>
<sequence length="215" mass="23998">MKQKGNSIKVWDSFIRVFHGLLILLLGGLWWTVENGRMELHKDIGIALLALLLVRICWGIFGSENARFKTFLKSPKAILKHLHNVFKGRYEAENTHSTAGGWAVIIMLGLLLSQVITGLFSTDGILFSGPLSNWLSSDGQKAVTSWHKTQFDVILIVIAVHILAVLFYRFKGTPLVASMVHGYRITSQQAPNLKPGWQGLILAVAVWLILMLLLN</sequence>
<feature type="transmembrane region" description="Helical" evidence="6">
    <location>
        <begin position="196"/>
        <end position="214"/>
    </location>
</feature>
<dbReference type="InterPro" id="IPR011577">
    <property type="entry name" value="Cyt_b561_bac/Ni-Hgenase"/>
</dbReference>
<evidence type="ECO:0000313" key="8">
    <source>
        <dbReference type="EMBL" id="MCP1340451.1"/>
    </source>
</evidence>
<comment type="subcellular location">
    <subcellularLocation>
        <location evidence="1">Cell membrane</location>
        <topology evidence="1">Multi-pass membrane protein</topology>
    </subcellularLocation>
</comment>
<evidence type="ECO:0000259" key="7">
    <source>
        <dbReference type="Pfam" id="PF01292"/>
    </source>
</evidence>
<name>A0A9X2FWM0_9GAMM</name>
<keyword evidence="9" id="KW-1185">Reference proteome</keyword>
<keyword evidence="3 6" id="KW-0812">Transmembrane</keyword>
<dbReference type="EMBL" id="JAMZDE010000008">
    <property type="protein sequence ID" value="MCP1340451.1"/>
    <property type="molecule type" value="Genomic_DNA"/>
</dbReference>